<reference evidence="3" key="2">
    <citation type="submission" date="2015-01" db="EMBL/GenBank/DDBJ databases">
        <title>Evolutionary Origins and Diversification of the Mycorrhizal Mutualists.</title>
        <authorList>
            <consortium name="DOE Joint Genome Institute"/>
            <consortium name="Mycorrhizal Genomics Consortium"/>
            <person name="Kohler A."/>
            <person name="Kuo A."/>
            <person name="Nagy L.G."/>
            <person name="Floudas D."/>
            <person name="Copeland A."/>
            <person name="Barry K.W."/>
            <person name="Cichocki N."/>
            <person name="Veneault-Fourrey C."/>
            <person name="LaButti K."/>
            <person name="Lindquist E.A."/>
            <person name="Lipzen A."/>
            <person name="Lundell T."/>
            <person name="Morin E."/>
            <person name="Murat C."/>
            <person name="Riley R."/>
            <person name="Ohm R."/>
            <person name="Sun H."/>
            <person name="Tunlid A."/>
            <person name="Henrissat B."/>
            <person name="Grigoriev I.V."/>
            <person name="Hibbett D.S."/>
            <person name="Martin F."/>
        </authorList>
    </citation>
    <scope>NUCLEOTIDE SEQUENCE [LARGE SCALE GENOMIC DNA]</scope>
    <source>
        <strain evidence="3">LaAM-08-1</strain>
    </source>
</reference>
<name>A0A0C9XYC0_9AGAR</name>
<feature type="transmembrane region" description="Helical" evidence="1">
    <location>
        <begin position="228"/>
        <end position="248"/>
    </location>
</feature>
<evidence type="ECO:0000256" key="1">
    <source>
        <dbReference type="SAM" id="Phobius"/>
    </source>
</evidence>
<proteinExistence type="predicted"/>
<dbReference type="Proteomes" id="UP000054477">
    <property type="component" value="Unassembled WGS sequence"/>
</dbReference>
<protein>
    <submittedName>
        <fullName evidence="2">Uncharacterized protein</fullName>
    </submittedName>
</protein>
<dbReference type="HOGENOM" id="CLU_061000_0_0_1"/>
<gene>
    <name evidence="2" type="ORF">K443DRAFT_131764</name>
</gene>
<keyword evidence="3" id="KW-1185">Reference proteome</keyword>
<feature type="transmembrane region" description="Helical" evidence="1">
    <location>
        <begin position="151"/>
        <end position="172"/>
    </location>
</feature>
<feature type="transmembrane region" description="Helical" evidence="1">
    <location>
        <begin position="205"/>
        <end position="222"/>
    </location>
</feature>
<dbReference type="AlphaFoldDB" id="A0A0C9XYC0"/>
<evidence type="ECO:0000313" key="3">
    <source>
        <dbReference type="Proteomes" id="UP000054477"/>
    </source>
</evidence>
<dbReference type="EMBL" id="KN838589">
    <property type="protein sequence ID" value="KIK02702.1"/>
    <property type="molecule type" value="Genomic_DNA"/>
</dbReference>
<accession>A0A0C9XYC0</accession>
<sequence length="292" mass="32269">MSQVSDEAWTCKINSTDNVHSLTNHIHGYAIVSPHHCQIVQKHCALPAYLSQFHYLFTRSVNTLQRDDDFAAAYGGYKTTLDVPSLRPTLTSRFLSNDLFGSYSTRIRGDHPVLEILRYNPQAMPNLSPGRLNLTSSNFDFFDITAKLARFIIAAFLIAHICWAAFSLIAILRTMGTVQFLILPLTSKAAPDAVGKVAVLARDSIVYFIGAFCILLVDLFYWEYGKAWTPPALITPGAVFACVGLWLGDSLGTISRTMVFARFAGNRMTVVRTGEEMMSGEVIPDGTPHADP</sequence>
<keyword evidence="1" id="KW-0472">Membrane</keyword>
<keyword evidence="1" id="KW-1133">Transmembrane helix</keyword>
<evidence type="ECO:0000313" key="2">
    <source>
        <dbReference type="EMBL" id="KIK02702.1"/>
    </source>
</evidence>
<reference evidence="2 3" key="1">
    <citation type="submission" date="2014-04" db="EMBL/GenBank/DDBJ databases">
        <authorList>
            <consortium name="DOE Joint Genome Institute"/>
            <person name="Kuo A."/>
            <person name="Kohler A."/>
            <person name="Nagy L.G."/>
            <person name="Floudas D."/>
            <person name="Copeland A."/>
            <person name="Barry K.W."/>
            <person name="Cichocki N."/>
            <person name="Veneault-Fourrey C."/>
            <person name="LaButti K."/>
            <person name="Lindquist E.A."/>
            <person name="Lipzen A."/>
            <person name="Lundell T."/>
            <person name="Morin E."/>
            <person name="Murat C."/>
            <person name="Sun H."/>
            <person name="Tunlid A."/>
            <person name="Henrissat B."/>
            <person name="Grigoriev I.V."/>
            <person name="Hibbett D.S."/>
            <person name="Martin F."/>
            <person name="Nordberg H.P."/>
            <person name="Cantor M.N."/>
            <person name="Hua S.X."/>
        </authorList>
    </citation>
    <scope>NUCLEOTIDE SEQUENCE [LARGE SCALE GENOMIC DNA]</scope>
    <source>
        <strain evidence="2 3">LaAM-08-1</strain>
    </source>
</reference>
<dbReference type="OrthoDB" id="3037019at2759"/>
<organism evidence="2 3">
    <name type="scientific">Laccaria amethystina LaAM-08-1</name>
    <dbReference type="NCBI Taxonomy" id="1095629"/>
    <lineage>
        <taxon>Eukaryota</taxon>
        <taxon>Fungi</taxon>
        <taxon>Dikarya</taxon>
        <taxon>Basidiomycota</taxon>
        <taxon>Agaricomycotina</taxon>
        <taxon>Agaricomycetes</taxon>
        <taxon>Agaricomycetidae</taxon>
        <taxon>Agaricales</taxon>
        <taxon>Agaricineae</taxon>
        <taxon>Hydnangiaceae</taxon>
        <taxon>Laccaria</taxon>
    </lineage>
</organism>
<keyword evidence="1" id="KW-0812">Transmembrane</keyword>